<dbReference type="Proteomes" id="UP000031623">
    <property type="component" value="Chromosome"/>
</dbReference>
<organism evidence="5 6">
    <name type="scientific">Thioploca ingrica</name>
    <dbReference type="NCBI Taxonomy" id="40754"/>
    <lineage>
        <taxon>Bacteria</taxon>
        <taxon>Pseudomonadati</taxon>
        <taxon>Pseudomonadota</taxon>
        <taxon>Gammaproteobacteria</taxon>
        <taxon>Thiotrichales</taxon>
        <taxon>Thiotrichaceae</taxon>
        <taxon>Thioploca</taxon>
    </lineage>
</organism>
<sequence length="225" mass="25855">MKNVVKQHINCWKTTGVWGQEKPRCPKLTQVIHCRNCEVFTKAGRNLLERDLSTESVQEWTRVLAAKKEEESVGTLAVVIFRLASEWLALPAAIFAEIIPLAPTHTIPQRHSSVLLGIVNVHGEIQICVSLQALLGIETDPEQNRNHHRTYKRMMVINRAEERWVFPVDEIHGIYHIHPHQLQNVPVTVSKSEPAFTQGLFPWKDKYVAFLDDELLLYKLNRGMQ</sequence>
<dbReference type="AlphaFoldDB" id="A0A090AGD4"/>
<dbReference type="PANTHER" id="PTHR22617:SF45">
    <property type="entry name" value="CHEMOTAXIS PROTEIN CHEW"/>
    <property type="match status" value="1"/>
</dbReference>
<dbReference type="OrthoDB" id="21516at2"/>
<dbReference type="GO" id="GO:0005829">
    <property type="term" value="C:cytosol"/>
    <property type="evidence" value="ECO:0007669"/>
    <property type="project" value="TreeGrafter"/>
</dbReference>
<comment type="subcellular location">
    <subcellularLocation>
        <location evidence="1">Cytoplasm</location>
    </subcellularLocation>
</comment>
<reference evidence="5 6" key="1">
    <citation type="journal article" date="2014" name="ISME J.">
        <title>Ecophysiology of Thioploca ingrica as revealed by the complete genome sequence supplemented with proteomic evidence.</title>
        <authorList>
            <person name="Kojima H."/>
            <person name="Ogura Y."/>
            <person name="Yamamoto N."/>
            <person name="Togashi T."/>
            <person name="Mori H."/>
            <person name="Watanabe T."/>
            <person name="Nemoto F."/>
            <person name="Kurokawa K."/>
            <person name="Hayashi T."/>
            <person name="Fukui M."/>
        </authorList>
    </citation>
    <scope>NUCLEOTIDE SEQUENCE [LARGE SCALE GENOMIC DNA]</scope>
</reference>
<dbReference type="InterPro" id="IPR039315">
    <property type="entry name" value="CheW"/>
</dbReference>
<evidence type="ECO:0000256" key="2">
    <source>
        <dbReference type="ARBA" id="ARBA00021483"/>
    </source>
</evidence>
<evidence type="ECO:0000256" key="1">
    <source>
        <dbReference type="ARBA" id="ARBA00004496"/>
    </source>
</evidence>
<dbReference type="Pfam" id="PF01584">
    <property type="entry name" value="CheW"/>
    <property type="match status" value="1"/>
</dbReference>
<evidence type="ECO:0000313" key="5">
    <source>
        <dbReference type="EMBL" id="BAP56224.1"/>
    </source>
</evidence>
<feature type="domain" description="CheW-like" evidence="4">
    <location>
        <begin position="75"/>
        <end position="222"/>
    </location>
</feature>
<dbReference type="HOGENOM" id="CLU_108791_0_0_6"/>
<dbReference type="GO" id="GO:0006935">
    <property type="term" value="P:chemotaxis"/>
    <property type="evidence" value="ECO:0007669"/>
    <property type="project" value="InterPro"/>
</dbReference>
<evidence type="ECO:0000256" key="3">
    <source>
        <dbReference type="ARBA" id="ARBA00022490"/>
    </source>
</evidence>
<accession>A0A090AGD4</accession>
<dbReference type="STRING" id="40754.THII_1927"/>
<dbReference type="PANTHER" id="PTHR22617">
    <property type="entry name" value="CHEMOTAXIS SENSOR HISTIDINE KINASE-RELATED"/>
    <property type="match status" value="1"/>
</dbReference>
<proteinExistence type="predicted"/>
<dbReference type="KEGG" id="tig:THII_1927"/>
<dbReference type="SMART" id="SM00260">
    <property type="entry name" value="CheW"/>
    <property type="match status" value="1"/>
</dbReference>
<keyword evidence="3" id="KW-0963">Cytoplasm</keyword>
<evidence type="ECO:0000313" key="6">
    <source>
        <dbReference type="Proteomes" id="UP000031623"/>
    </source>
</evidence>
<keyword evidence="6" id="KW-1185">Reference proteome</keyword>
<dbReference type="Gene3D" id="2.40.50.180">
    <property type="entry name" value="CheA-289, Domain 4"/>
    <property type="match status" value="1"/>
</dbReference>
<dbReference type="GO" id="GO:0007165">
    <property type="term" value="P:signal transduction"/>
    <property type="evidence" value="ECO:0007669"/>
    <property type="project" value="InterPro"/>
</dbReference>
<dbReference type="PROSITE" id="PS50851">
    <property type="entry name" value="CHEW"/>
    <property type="match status" value="1"/>
</dbReference>
<protein>
    <recommendedName>
        <fullName evidence="2">Chemotaxis protein CheW</fullName>
    </recommendedName>
</protein>
<dbReference type="InterPro" id="IPR036061">
    <property type="entry name" value="CheW-like_dom_sf"/>
</dbReference>
<dbReference type="InterPro" id="IPR002545">
    <property type="entry name" value="CheW-lke_dom"/>
</dbReference>
<name>A0A090AGD4_9GAMM</name>
<dbReference type="EMBL" id="AP014633">
    <property type="protein sequence ID" value="BAP56224.1"/>
    <property type="molecule type" value="Genomic_DNA"/>
</dbReference>
<gene>
    <name evidence="5" type="ORF">THII_1927</name>
</gene>
<evidence type="ECO:0000259" key="4">
    <source>
        <dbReference type="PROSITE" id="PS50851"/>
    </source>
</evidence>
<dbReference type="Gene3D" id="2.30.30.40">
    <property type="entry name" value="SH3 Domains"/>
    <property type="match status" value="1"/>
</dbReference>
<dbReference type="SUPFAM" id="SSF50341">
    <property type="entry name" value="CheW-like"/>
    <property type="match status" value="1"/>
</dbReference>